<dbReference type="EMBL" id="QJSX01000001">
    <property type="protein sequence ID" value="PYE56553.1"/>
    <property type="molecule type" value="Genomic_DNA"/>
</dbReference>
<feature type="region of interest" description="Disordered" evidence="1">
    <location>
        <begin position="141"/>
        <end position="183"/>
    </location>
</feature>
<reference evidence="3 4" key="1">
    <citation type="submission" date="2018-06" db="EMBL/GenBank/DDBJ databases">
        <title>Genomic Encyclopedia of Type Strains, Phase IV (KMG-IV): sequencing the most valuable type-strain genomes for metagenomic binning, comparative biology and taxonomic classification.</title>
        <authorList>
            <person name="Goeker M."/>
        </authorList>
    </citation>
    <scope>NUCLEOTIDE SEQUENCE [LARGE SCALE GENOMIC DNA]</scope>
    <source>
        <strain evidence="3 4">DSM 18048</strain>
    </source>
</reference>
<organism evidence="3 4">
    <name type="scientific">Deinococcus yavapaiensis KR-236</name>
    <dbReference type="NCBI Taxonomy" id="694435"/>
    <lineage>
        <taxon>Bacteria</taxon>
        <taxon>Thermotogati</taxon>
        <taxon>Deinococcota</taxon>
        <taxon>Deinococci</taxon>
        <taxon>Deinococcales</taxon>
        <taxon>Deinococcaceae</taxon>
        <taxon>Deinococcus</taxon>
    </lineage>
</organism>
<feature type="chain" id="PRO_5016250042" evidence="2">
    <location>
        <begin position="26"/>
        <end position="403"/>
    </location>
</feature>
<evidence type="ECO:0000313" key="3">
    <source>
        <dbReference type="EMBL" id="PYE56553.1"/>
    </source>
</evidence>
<sequence length="403" mass="42078">MTLQPPLTPLFGLLTCALLSCFAEAAPTSTLTGISLPASSRPVGGSALKTLSSQLGSLARAHKLTGSCQGIEAFILNLDDDDAVDALEVGFRKAGYAVADLPGASDDELAFTLRKGRTTVMAVIEFGESTVLAWCPLGTASASPSAPPKTATVPPARAPATPQTANPAPASPPGGAAQGGRAPTATTGLEGLYFRLRMTANSSIEEYFYFLPNGRVALVLPEGGLDPVDQGWIARLQREHPDHVATYRLEGGDIVFSVPGKPSWRESFAREANGNLSLGGHFTTRVARFTNGQRMEAQYTFAGGASGGGTAVSSGSSLTLRADGTFALSGLVGASMRTGGQTQTARSSSQSSGRYQLSGNTLILNHADGRTTRHTVFPYALKGDPGPNPRWFYLDGMQMKLAR</sequence>
<evidence type="ECO:0000256" key="2">
    <source>
        <dbReference type="SAM" id="SignalP"/>
    </source>
</evidence>
<dbReference type="Proteomes" id="UP000248326">
    <property type="component" value="Unassembled WGS sequence"/>
</dbReference>
<protein>
    <submittedName>
        <fullName evidence="3">Uncharacterized protein</fullName>
    </submittedName>
</protein>
<evidence type="ECO:0000256" key="1">
    <source>
        <dbReference type="SAM" id="MobiDB-lite"/>
    </source>
</evidence>
<comment type="caution">
    <text evidence="3">The sequence shown here is derived from an EMBL/GenBank/DDBJ whole genome shotgun (WGS) entry which is preliminary data.</text>
</comment>
<accession>A0A318SD30</accession>
<evidence type="ECO:0000313" key="4">
    <source>
        <dbReference type="Proteomes" id="UP000248326"/>
    </source>
</evidence>
<name>A0A318SD30_9DEIO</name>
<dbReference type="RefSeq" id="WP_110885029.1">
    <property type="nucleotide sequence ID" value="NZ_QJSX01000001.1"/>
</dbReference>
<proteinExistence type="predicted"/>
<keyword evidence="2" id="KW-0732">Signal</keyword>
<dbReference type="AlphaFoldDB" id="A0A318SD30"/>
<feature type="signal peptide" evidence="2">
    <location>
        <begin position="1"/>
        <end position="25"/>
    </location>
</feature>
<gene>
    <name evidence="3" type="ORF">DES52_101358</name>
</gene>
<keyword evidence="4" id="KW-1185">Reference proteome</keyword>